<evidence type="ECO:0000313" key="1">
    <source>
        <dbReference type="EMBL" id="VDK23702.1"/>
    </source>
</evidence>
<reference evidence="3" key="1">
    <citation type="submission" date="2017-02" db="UniProtKB">
        <authorList>
            <consortium name="WormBaseParasite"/>
        </authorList>
    </citation>
    <scope>IDENTIFICATION</scope>
</reference>
<evidence type="ECO:0000313" key="3">
    <source>
        <dbReference type="WBParaSite" id="ASIM_0000455401-mRNA-1"/>
    </source>
</evidence>
<dbReference type="Proteomes" id="UP000267096">
    <property type="component" value="Unassembled WGS sequence"/>
</dbReference>
<accession>A0A0M3JAD4</accession>
<evidence type="ECO:0000313" key="2">
    <source>
        <dbReference type="Proteomes" id="UP000267096"/>
    </source>
</evidence>
<proteinExistence type="predicted"/>
<dbReference type="WBParaSite" id="ASIM_0000455401-mRNA-1">
    <property type="protein sequence ID" value="ASIM_0000455401-mRNA-1"/>
    <property type="gene ID" value="ASIM_0000455401"/>
</dbReference>
<keyword evidence="2" id="KW-1185">Reference proteome</keyword>
<reference evidence="1 2" key="2">
    <citation type="submission" date="2018-11" db="EMBL/GenBank/DDBJ databases">
        <authorList>
            <consortium name="Pathogen Informatics"/>
        </authorList>
    </citation>
    <scope>NUCLEOTIDE SEQUENCE [LARGE SCALE GENOMIC DNA]</scope>
</reference>
<dbReference type="AlphaFoldDB" id="A0A0M3JAD4"/>
<protein>
    <submittedName>
        <fullName evidence="3">DP domain-containing protein</fullName>
    </submittedName>
</protein>
<organism evidence="3">
    <name type="scientific">Anisakis simplex</name>
    <name type="common">Herring worm</name>
    <dbReference type="NCBI Taxonomy" id="6269"/>
    <lineage>
        <taxon>Eukaryota</taxon>
        <taxon>Metazoa</taxon>
        <taxon>Ecdysozoa</taxon>
        <taxon>Nematoda</taxon>
        <taxon>Chromadorea</taxon>
        <taxon>Rhabditida</taxon>
        <taxon>Spirurina</taxon>
        <taxon>Ascaridomorpha</taxon>
        <taxon>Ascaridoidea</taxon>
        <taxon>Anisakidae</taxon>
        <taxon>Anisakis</taxon>
        <taxon>Anisakis simplex complex</taxon>
    </lineage>
</organism>
<dbReference type="EMBL" id="UYRR01007539">
    <property type="protein sequence ID" value="VDK23702.1"/>
    <property type="molecule type" value="Genomic_DNA"/>
</dbReference>
<name>A0A0M3JAD4_ANISI</name>
<gene>
    <name evidence="1" type="ORF">ASIM_LOCUS4366</name>
</gene>
<sequence length="148" mass="16636">MELNRMIVTVPNTTDSTSPLPALRQRTVIDQSQSASVYVSSQSLKMPPKNQIRPLFPKKASPGLHHCLVEPVPLLSIDLSDQQRKKKMEANLRAFESIETRELLIDYLWKQGGEMIPTDDIPERFNSDAAKLNGLLGLSTVFICLFTQ</sequence>